<keyword evidence="6 11" id="KW-0812">Transmembrane</keyword>
<comment type="subcellular location">
    <subcellularLocation>
        <location evidence="2">Cell membrane</location>
    </subcellularLocation>
</comment>
<dbReference type="InterPro" id="IPR003660">
    <property type="entry name" value="HAMP_dom"/>
</dbReference>
<dbReference type="SUPFAM" id="SSF158472">
    <property type="entry name" value="HAMP domain-like"/>
    <property type="match status" value="1"/>
</dbReference>
<dbReference type="PRINTS" id="PR00344">
    <property type="entry name" value="BCTRLSENSOR"/>
</dbReference>
<evidence type="ECO:0000256" key="11">
    <source>
        <dbReference type="SAM" id="Phobius"/>
    </source>
</evidence>
<keyword evidence="8 11" id="KW-1133">Transmembrane helix</keyword>
<dbReference type="InterPro" id="IPR036097">
    <property type="entry name" value="HisK_dim/P_sf"/>
</dbReference>
<evidence type="ECO:0000256" key="4">
    <source>
        <dbReference type="ARBA" id="ARBA00022553"/>
    </source>
</evidence>
<dbReference type="InterPro" id="IPR036890">
    <property type="entry name" value="HATPase_C_sf"/>
</dbReference>
<dbReference type="SMART" id="SM00388">
    <property type="entry name" value="HisKA"/>
    <property type="match status" value="1"/>
</dbReference>
<dbReference type="EC" id="2.7.13.3" evidence="3"/>
<keyword evidence="10 11" id="KW-0472">Membrane</keyword>
<keyword evidence="9" id="KW-0902">Two-component regulatory system</keyword>
<evidence type="ECO:0000256" key="3">
    <source>
        <dbReference type="ARBA" id="ARBA00012438"/>
    </source>
</evidence>
<dbReference type="Pfam" id="PF00672">
    <property type="entry name" value="HAMP"/>
    <property type="match status" value="1"/>
</dbReference>
<evidence type="ECO:0000259" key="13">
    <source>
        <dbReference type="PROSITE" id="PS50885"/>
    </source>
</evidence>
<evidence type="ECO:0000256" key="9">
    <source>
        <dbReference type="ARBA" id="ARBA00023012"/>
    </source>
</evidence>
<keyword evidence="15" id="KW-1185">Reference proteome</keyword>
<dbReference type="EMBL" id="LT629757">
    <property type="protein sequence ID" value="SDS86664.1"/>
    <property type="molecule type" value="Genomic_DNA"/>
</dbReference>
<evidence type="ECO:0000256" key="1">
    <source>
        <dbReference type="ARBA" id="ARBA00000085"/>
    </source>
</evidence>
<dbReference type="GO" id="GO:0000155">
    <property type="term" value="F:phosphorelay sensor kinase activity"/>
    <property type="evidence" value="ECO:0007669"/>
    <property type="project" value="InterPro"/>
</dbReference>
<organism evidence="14 15">
    <name type="scientific">Nocardioides scoriae</name>
    <dbReference type="NCBI Taxonomy" id="642780"/>
    <lineage>
        <taxon>Bacteria</taxon>
        <taxon>Bacillati</taxon>
        <taxon>Actinomycetota</taxon>
        <taxon>Actinomycetes</taxon>
        <taxon>Propionibacteriales</taxon>
        <taxon>Nocardioidaceae</taxon>
        <taxon>Nocardioides</taxon>
    </lineage>
</organism>
<dbReference type="InterPro" id="IPR005467">
    <property type="entry name" value="His_kinase_dom"/>
</dbReference>
<dbReference type="PROSITE" id="PS50885">
    <property type="entry name" value="HAMP"/>
    <property type="match status" value="1"/>
</dbReference>
<dbReference type="PANTHER" id="PTHR45436:SF16">
    <property type="entry name" value="HISTIDINE KINASE"/>
    <property type="match status" value="1"/>
</dbReference>
<evidence type="ECO:0000313" key="15">
    <source>
        <dbReference type="Proteomes" id="UP000198859"/>
    </source>
</evidence>
<name>A0A1H1VNZ9_9ACTN</name>
<dbReference type="AlphaFoldDB" id="A0A1H1VNZ9"/>
<dbReference type="OrthoDB" id="3849995at2"/>
<dbReference type="PROSITE" id="PS50109">
    <property type="entry name" value="HIS_KIN"/>
    <property type="match status" value="1"/>
</dbReference>
<evidence type="ECO:0000256" key="5">
    <source>
        <dbReference type="ARBA" id="ARBA00022679"/>
    </source>
</evidence>
<keyword evidence="4" id="KW-0597">Phosphoprotein</keyword>
<evidence type="ECO:0000259" key="12">
    <source>
        <dbReference type="PROSITE" id="PS50109"/>
    </source>
</evidence>
<evidence type="ECO:0000256" key="2">
    <source>
        <dbReference type="ARBA" id="ARBA00004236"/>
    </source>
</evidence>
<protein>
    <recommendedName>
        <fullName evidence="3">histidine kinase</fullName>
        <ecNumber evidence="3">2.7.13.3</ecNumber>
    </recommendedName>
</protein>
<dbReference type="STRING" id="642780.SAMN04488570_2897"/>
<dbReference type="InterPro" id="IPR050428">
    <property type="entry name" value="TCS_sensor_his_kinase"/>
</dbReference>
<dbReference type="PANTHER" id="PTHR45436">
    <property type="entry name" value="SENSOR HISTIDINE KINASE YKOH"/>
    <property type="match status" value="1"/>
</dbReference>
<dbReference type="SUPFAM" id="SSF47384">
    <property type="entry name" value="Homodimeric domain of signal transducing histidine kinase"/>
    <property type="match status" value="1"/>
</dbReference>
<dbReference type="Pfam" id="PF00512">
    <property type="entry name" value="HisKA"/>
    <property type="match status" value="1"/>
</dbReference>
<evidence type="ECO:0000256" key="7">
    <source>
        <dbReference type="ARBA" id="ARBA00022777"/>
    </source>
</evidence>
<comment type="catalytic activity">
    <reaction evidence="1">
        <text>ATP + protein L-histidine = ADP + protein N-phospho-L-histidine.</text>
        <dbReference type="EC" id="2.7.13.3"/>
    </reaction>
</comment>
<sequence length="446" mass="46865">MNATFRPSQWGLRRRLVWSSALLSMVALALMGGVVLVIALRLNQGRIQATLENRLATTQSRLTLADDGRLRLTRGDSDDVTTGVWVYDADGALLSGPPSGDAVVRVVEGLSRVAVETTYQRGERHYLAEPVDLAGGSERDGVVVASVSEQAYEQANAVLAGGLAALVVVVGAGTAAVTAWTVGRTLRPVQQMTDLAREWSEHDLEARFDLAPGSDELTRLGDTLDELLGRVAQAIRAEQRLTSELAHELRTPLTSIRAEAELGLVGARDDASRERLQRVVAQVDRLSATITALLDLARGTTDDGGGAGGTRVAPVVDSLVAGAPGSDGDADVVVSLDDALLVSAPPELLARVLAPLVDNARRHATHLVGVSGRQDGREVVLRVEDDGPGVTPGSEERVFEAGHRDPGSPGAGLGLPLARRVAASLGGSVRVASLHAPTAFEVRLPR</sequence>
<dbReference type="CDD" id="cd06225">
    <property type="entry name" value="HAMP"/>
    <property type="match status" value="1"/>
</dbReference>
<keyword evidence="5" id="KW-0808">Transferase</keyword>
<proteinExistence type="predicted"/>
<dbReference type="Gene3D" id="3.30.565.10">
    <property type="entry name" value="Histidine kinase-like ATPase, C-terminal domain"/>
    <property type="match status" value="1"/>
</dbReference>
<dbReference type="SMART" id="SM00304">
    <property type="entry name" value="HAMP"/>
    <property type="match status" value="1"/>
</dbReference>
<evidence type="ECO:0000256" key="8">
    <source>
        <dbReference type="ARBA" id="ARBA00022989"/>
    </source>
</evidence>
<gene>
    <name evidence="14" type="ORF">SAMN04488570_2897</name>
</gene>
<dbReference type="GO" id="GO:0005886">
    <property type="term" value="C:plasma membrane"/>
    <property type="evidence" value="ECO:0007669"/>
    <property type="project" value="UniProtKB-SubCell"/>
</dbReference>
<dbReference type="CDD" id="cd00082">
    <property type="entry name" value="HisKA"/>
    <property type="match status" value="1"/>
</dbReference>
<evidence type="ECO:0000313" key="14">
    <source>
        <dbReference type="EMBL" id="SDS86664.1"/>
    </source>
</evidence>
<evidence type="ECO:0000256" key="10">
    <source>
        <dbReference type="ARBA" id="ARBA00023136"/>
    </source>
</evidence>
<feature type="domain" description="Histidine kinase" evidence="12">
    <location>
        <begin position="244"/>
        <end position="446"/>
    </location>
</feature>
<evidence type="ECO:0000256" key="6">
    <source>
        <dbReference type="ARBA" id="ARBA00022692"/>
    </source>
</evidence>
<feature type="domain" description="HAMP" evidence="13">
    <location>
        <begin position="183"/>
        <end position="236"/>
    </location>
</feature>
<keyword evidence="7 14" id="KW-0418">Kinase</keyword>
<dbReference type="SMART" id="SM00387">
    <property type="entry name" value="HATPase_c"/>
    <property type="match status" value="1"/>
</dbReference>
<accession>A0A1H1VNZ9</accession>
<dbReference type="InterPro" id="IPR003594">
    <property type="entry name" value="HATPase_dom"/>
</dbReference>
<dbReference type="RefSeq" id="WP_091731018.1">
    <property type="nucleotide sequence ID" value="NZ_LT629757.1"/>
</dbReference>
<dbReference type="InterPro" id="IPR004358">
    <property type="entry name" value="Sig_transdc_His_kin-like_C"/>
</dbReference>
<feature type="transmembrane region" description="Helical" evidence="11">
    <location>
        <begin position="16"/>
        <end position="40"/>
    </location>
</feature>
<dbReference type="Proteomes" id="UP000198859">
    <property type="component" value="Chromosome I"/>
</dbReference>
<reference evidence="15" key="1">
    <citation type="submission" date="2016-10" db="EMBL/GenBank/DDBJ databases">
        <authorList>
            <person name="Varghese N."/>
            <person name="Submissions S."/>
        </authorList>
    </citation>
    <scope>NUCLEOTIDE SEQUENCE [LARGE SCALE GENOMIC DNA]</scope>
    <source>
        <strain evidence="15">DSM 22127</strain>
    </source>
</reference>
<dbReference type="InterPro" id="IPR003661">
    <property type="entry name" value="HisK_dim/P_dom"/>
</dbReference>
<feature type="transmembrane region" description="Helical" evidence="11">
    <location>
        <begin position="158"/>
        <end position="182"/>
    </location>
</feature>
<dbReference type="Pfam" id="PF02518">
    <property type="entry name" value="HATPase_c"/>
    <property type="match status" value="1"/>
</dbReference>
<dbReference type="SUPFAM" id="SSF55874">
    <property type="entry name" value="ATPase domain of HSP90 chaperone/DNA topoisomerase II/histidine kinase"/>
    <property type="match status" value="1"/>
</dbReference>
<dbReference type="Gene3D" id="1.10.287.130">
    <property type="match status" value="1"/>
</dbReference>